<dbReference type="PROSITE" id="PS50048">
    <property type="entry name" value="ZN2_CY6_FUNGAL_2"/>
    <property type="match status" value="1"/>
</dbReference>
<evidence type="ECO:0000313" key="8">
    <source>
        <dbReference type="EMBL" id="KAF4449733.1"/>
    </source>
</evidence>
<dbReference type="InterPro" id="IPR001138">
    <property type="entry name" value="Zn2Cys6_DnaBD"/>
</dbReference>
<keyword evidence="3" id="KW-0238">DNA-binding</keyword>
<dbReference type="GO" id="GO:0008270">
    <property type="term" value="F:zinc ion binding"/>
    <property type="evidence" value="ECO:0007669"/>
    <property type="project" value="InterPro"/>
</dbReference>
<dbReference type="Pfam" id="PF04082">
    <property type="entry name" value="Fungal_trans"/>
    <property type="match status" value="1"/>
</dbReference>
<evidence type="ECO:0000256" key="3">
    <source>
        <dbReference type="ARBA" id="ARBA00023125"/>
    </source>
</evidence>
<evidence type="ECO:0000313" key="9">
    <source>
        <dbReference type="Proteomes" id="UP000554235"/>
    </source>
</evidence>
<feature type="region of interest" description="Disordered" evidence="6">
    <location>
        <begin position="41"/>
        <end position="60"/>
    </location>
</feature>
<proteinExistence type="predicted"/>
<dbReference type="InterPro" id="IPR036864">
    <property type="entry name" value="Zn2-C6_fun-type_DNA-bd_sf"/>
</dbReference>
<evidence type="ECO:0000256" key="4">
    <source>
        <dbReference type="ARBA" id="ARBA00023163"/>
    </source>
</evidence>
<dbReference type="PROSITE" id="PS00463">
    <property type="entry name" value="ZN2_CY6_FUNGAL_1"/>
    <property type="match status" value="1"/>
</dbReference>
<keyword evidence="4" id="KW-0804">Transcription</keyword>
<dbReference type="Pfam" id="PF00172">
    <property type="entry name" value="Zn_clus"/>
    <property type="match status" value="1"/>
</dbReference>
<dbReference type="SMART" id="SM00066">
    <property type="entry name" value="GAL4"/>
    <property type="match status" value="1"/>
</dbReference>
<dbReference type="AlphaFoldDB" id="A0A8H4NY06"/>
<dbReference type="PANTHER" id="PTHR47424:SF3">
    <property type="entry name" value="REGULATORY PROTEIN GAL4"/>
    <property type="match status" value="1"/>
</dbReference>
<dbReference type="CDD" id="cd00067">
    <property type="entry name" value="GAL4"/>
    <property type="match status" value="1"/>
</dbReference>
<sequence>MLTISRLALIPLRFLDYLLFRPLLDSFPNSGTRKITNCSTEAMSSAHPHEKQGNTSPKPLRRQRLKVSNACQACRLRKVKCDGGHPVCARCQARKKVCTYGDDSITGGQRAKRRLHVAHARPIRPSSELSPALGPHVLQTPSTLATGTPLTSVIETPLVLAPSSEGEQLDQGQEESGQDQESPYYATHGRFASQVEAAIDVRAGLTPATASNLVPFVDAPLFGDIDLDSASNSNNYAAGLPPRAYADRLVGIYWQCVHPVEPLLDRAHFFRDYEMSYSGAGAPPSGDRSIWFSMLNAIFALAVQRQESIPLQKRDEEGNRFFKRAWSLVRPETILWKPGSLELVQCLMLLNRYLHCTNNRHKTWMTAGLTVRIAQSMCCRIPQTPSAKDASGEARLKQKVWASCVALDRCVSWSLGRTSAPVLIFSPNRGDIISSSDLNNRIDDEHRTRELELYEIGNQIQLAQTQRLATKLGLPRLYQHQEYHNIAVELDAGLNRWENNLPNDWKLQNLQDVVDRASRAERYVLHLRPMLAHLYSAKPHTATVPTPSLSSLGDRLAKECARMCIEAAQKITSLIIETLEPYELMGVLPWWYRIFFLHIAGTIFLAAMFRSDLYTESVSQSWHRMLSALRSHEHLSVYVQQCIQTFESLSTRILGTVNSHTESNGGTILGEGASGSFDDIFQDVGIDFDSFLFGMEDTTAGQC</sequence>
<dbReference type="InterPro" id="IPR051127">
    <property type="entry name" value="Fungal_SecMet_Regulators"/>
</dbReference>
<dbReference type="GO" id="GO:0000981">
    <property type="term" value="F:DNA-binding transcription factor activity, RNA polymerase II-specific"/>
    <property type="evidence" value="ECO:0007669"/>
    <property type="project" value="InterPro"/>
</dbReference>
<protein>
    <submittedName>
        <fullName evidence="8">Fungal specific transcription factor</fullName>
    </submittedName>
</protein>
<dbReference type="Proteomes" id="UP000554235">
    <property type="component" value="Unassembled WGS sequence"/>
</dbReference>
<evidence type="ECO:0000256" key="5">
    <source>
        <dbReference type="ARBA" id="ARBA00023242"/>
    </source>
</evidence>
<keyword evidence="2" id="KW-0805">Transcription regulation</keyword>
<dbReference type="SUPFAM" id="SSF57701">
    <property type="entry name" value="Zn2/Cys6 DNA-binding domain"/>
    <property type="match status" value="1"/>
</dbReference>
<accession>A0A8H4NY06</accession>
<dbReference type="GO" id="GO:0006351">
    <property type="term" value="P:DNA-templated transcription"/>
    <property type="evidence" value="ECO:0007669"/>
    <property type="project" value="InterPro"/>
</dbReference>
<dbReference type="SMART" id="SM00906">
    <property type="entry name" value="Fungal_trans"/>
    <property type="match status" value="1"/>
</dbReference>
<name>A0A8H4NY06_9HYPO</name>
<gene>
    <name evidence="8" type="ORF">FALBO_16604</name>
</gene>
<organism evidence="8 9">
    <name type="scientific">Fusarium albosuccineum</name>
    <dbReference type="NCBI Taxonomy" id="1237068"/>
    <lineage>
        <taxon>Eukaryota</taxon>
        <taxon>Fungi</taxon>
        <taxon>Dikarya</taxon>
        <taxon>Ascomycota</taxon>
        <taxon>Pezizomycotina</taxon>
        <taxon>Sordariomycetes</taxon>
        <taxon>Hypocreomycetidae</taxon>
        <taxon>Hypocreales</taxon>
        <taxon>Nectriaceae</taxon>
        <taxon>Fusarium</taxon>
        <taxon>Fusarium decemcellulare species complex</taxon>
    </lineage>
</organism>
<feature type="compositionally biased region" description="Polar residues" evidence="6">
    <location>
        <begin position="139"/>
        <end position="148"/>
    </location>
</feature>
<dbReference type="GO" id="GO:0000435">
    <property type="term" value="P:positive regulation of transcription from RNA polymerase II promoter by galactose"/>
    <property type="evidence" value="ECO:0007669"/>
    <property type="project" value="TreeGrafter"/>
</dbReference>
<feature type="region of interest" description="Disordered" evidence="6">
    <location>
        <begin position="121"/>
        <end position="148"/>
    </location>
</feature>
<dbReference type="OrthoDB" id="424974at2759"/>
<dbReference type="CDD" id="cd12148">
    <property type="entry name" value="fungal_TF_MHR"/>
    <property type="match status" value="1"/>
</dbReference>
<evidence type="ECO:0000259" key="7">
    <source>
        <dbReference type="PROSITE" id="PS50048"/>
    </source>
</evidence>
<dbReference type="GO" id="GO:0000978">
    <property type="term" value="F:RNA polymerase II cis-regulatory region sequence-specific DNA binding"/>
    <property type="evidence" value="ECO:0007669"/>
    <property type="project" value="TreeGrafter"/>
</dbReference>
<reference evidence="8 9" key="1">
    <citation type="submission" date="2020-01" db="EMBL/GenBank/DDBJ databases">
        <title>Identification and distribution of gene clusters putatively required for synthesis of sphingolipid metabolism inhibitors in phylogenetically diverse species of the filamentous fungus Fusarium.</title>
        <authorList>
            <person name="Kim H.-S."/>
            <person name="Busman M."/>
            <person name="Brown D.W."/>
            <person name="Divon H."/>
            <person name="Uhlig S."/>
            <person name="Proctor R.H."/>
        </authorList>
    </citation>
    <scope>NUCLEOTIDE SEQUENCE [LARGE SCALE GENOMIC DNA]</scope>
    <source>
        <strain evidence="8 9">NRRL 20459</strain>
    </source>
</reference>
<dbReference type="Gene3D" id="4.10.240.10">
    <property type="entry name" value="Zn(2)-C6 fungal-type DNA-binding domain"/>
    <property type="match status" value="1"/>
</dbReference>
<evidence type="ECO:0000256" key="1">
    <source>
        <dbReference type="ARBA" id="ARBA00022723"/>
    </source>
</evidence>
<keyword evidence="1" id="KW-0479">Metal-binding</keyword>
<comment type="caution">
    <text evidence="8">The sequence shown here is derived from an EMBL/GenBank/DDBJ whole genome shotgun (WGS) entry which is preliminary data.</text>
</comment>
<feature type="domain" description="Zn(2)-C6 fungal-type" evidence="7">
    <location>
        <begin position="70"/>
        <end position="100"/>
    </location>
</feature>
<evidence type="ECO:0000256" key="2">
    <source>
        <dbReference type="ARBA" id="ARBA00023015"/>
    </source>
</evidence>
<dbReference type="InterPro" id="IPR007219">
    <property type="entry name" value="XnlR_reg_dom"/>
</dbReference>
<dbReference type="GO" id="GO:0005634">
    <property type="term" value="C:nucleus"/>
    <property type="evidence" value="ECO:0007669"/>
    <property type="project" value="TreeGrafter"/>
</dbReference>
<keyword evidence="5" id="KW-0539">Nucleus</keyword>
<keyword evidence="9" id="KW-1185">Reference proteome</keyword>
<evidence type="ECO:0000256" key="6">
    <source>
        <dbReference type="SAM" id="MobiDB-lite"/>
    </source>
</evidence>
<dbReference type="EMBL" id="JAADYS010003187">
    <property type="protein sequence ID" value="KAF4449733.1"/>
    <property type="molecule type" value="Genomic_DNA"/>
</dbReference>
<dbReference type="PANTHER" id="PTHR47424">
    <property type="entry name" value="REGULATORY PROTEIN GAL4"/>
    <property type="match status" value="1"/>
</dbReference>